<organism evidence="1 2">
    <name type="scientific">Catharanthus roseus</name>
    <name type="common">Madagascar periwinkle</name>
    <name type="synonym">Vinca rosea</name>
    <dbReference type="NCBI Taxonomy" id="4058"/>
    <lineage>
        <taxon>Eukaryota</taxon>
        <taxon>Viridiplantae</taxon>
        <taxon>Streptophyta</taxon>
        <taxon>Embryophyta</taxon>
        <taxon>Tracheophyta</taxon>
        <taxon>Spermatophyta</taxon>
        <taxon>Magnoliopsida</taxon>
        <taxon>eudicotyledons</taxon>
        <taxon>Gunneridae</taxon>
        <taxon>Pentapetalae</taxon>
        <taxon>asterids</taxon>
        <taxon>lamiids</taxon>
        <taxon>Gentianales</taxon>
        <taxon>Apocynaceae</taxon>
        <taxon>Rauvolfioideae</taxon>
        <taxon>Vinceae</taxon>
        <taxon>Catharanthinae</taxon>
        <taxon>Catharanthus</taxon>
    </lineage>
</organism>
<dbReference type="Proteomes" id="UP001060085">
    <property type="component" value="Linkage Group LG07"/>
</dbReference>
<dbReference type="EMBL" id="CM044707">
    <property type="protein sequence ID" value="KAI5652687.1"/>
    <property type="molecule type" value="Genomic_DNA"/>
</dbReference>
<proteinExistence type="predicted"/>
<accession>A0ACB9ZWZ3</accession>
<gene>
    <name evidence="1" type="ORF">M9H77_29874</name>
</gene>
<name>A0ACB9ZWZ3_CATRO</name>
<protein>
    <submittedName>
        <fullName evidence="1">Uncharacterized protein</fullName>
    </submittedName>
</protein>
<keyword evidence="2" id="KW-1185">Reference proteome</keyword>
<sequence>MAPHFFTVVGFSPEKGVRIPVAFMRKYGGDIQKTVILKVPSGASWKVELVDEESGIRLEKGWKNFAEYYSIKRAHFLVFRYDGNSEFEVVIFDLTATEIEYPSMAQIEEEDDVSVEILENFPKNVQTSKPKGLRHSSRNKTKKLKLDKLKERGRSEGEQSCGGTDDEMHLQRTINDKDECYSYQRAKAFRSENPFVIVFIQPSYVSSSFNPSFPFTFAKNYLNFQSKKYCNISLGVEGREETWIAKCVIYKEPKRKARLRGDGWKEFVMDNSIKAGDACVFELVEINAFKIIIYPA</sequence>
<evidence type="ECO:0000313" key="2">
    <source>
        <dbReference type="Proteomes" id="UP001060085"/>
    </source>
</evidence>
<reference evidence="2" key="1">
    <citation type="journal article" date="2023" name="Nat. Plants">
        <title>Single-cell RNA sequencing provides a high-resolution roadmap for understanding the multicellular compartmentation of specialized metabolism.</title>
        <authorList>
            <person name="Sun S."/>
            <person name="Shen X."/>
            <person name="Li Y."/>
            <person name="Li Y."/>
            <person name="Wang S."/>
            <person name="Li R."/>
            <person name="Zhang H."/>
            <person name="Shen G."/>
            <person name="Guo B."/>
            <person name="Wei J."/>
            <person name="Xu J."/>
            <person name="St-Pierre B."/>
            <person name="Chen S."/>
            <person name="Sun C."/>
        </authorList>
    </citation>
    <scope>NUCLEOTIDE SEQUENCE [LARGE SCALE GENOMIC DNA]</scope>
</reference>
<comment type="caution">
    <text evidence="1">The sequence shown here is derived from an EMBL/GenBank/DDBJ whole genome shotgun (WGS) entry which is preliminary data.</text>
</comment>
<evidence type="ECO:0000313" key="1">
    <source>
        <dbReference type="EMBL" id="KAI5652687.1"/>
    </source>
</evidence>